<dbReference type="PROSITE" id="PS00101">
    <property type="entry name" value="HEXAPEP_TRANSFERASES"/>
    <property type="match status" value="1"/>
</dbReference>
<dbReference type="GO" id="GO:0019134">
    <property type="term" value="F:glucosamine-1-phosphate N-acetyltransferase activity"/>
    <property type="evidence" value="ECO:0007669"/>
    <property type="project" value="UniProtKB-EC"/>
</dbReference>
<dbReference type="InterPro" id="IPR011004">
    <property type="entry name" value="Trimer_LpxA-like_sf"/>
</dbReference>
<evidence type="ECO:0000256" key="5">
    <source>
        <dbReference type="ARBA" id="ARBA00022490"/>
    </source>
</evidence>
<keyword evidence="8" id="KW-0479">Metal-binding</keyword>
<evidence type="ECO:0000256" key="12">
    <source>
        <dbReference type="ARBA" id="ARBA00022984"/>
    </source>
</evidence>
<evidence type="ECO:0000256" key="14">
    <source>
        <dbReference type="ARBA" id="ARBA00023315"/>
    </source>
</evidence>
<comment type="caution">
    <text evidence="20">The sequence shown here is derived from an EMBL/GenBank/DDBJ whole genome shotgun (WGS) entry which is preliminary data.</text>
</comment>
<dbReference type="GO" id="GO:0071555">
    <property type="term" value="P:cell wall organization"/>
    <property type="evidence" value="ECO:0007669"/>
    <property type="project" value="UniProtKB-KW"/>
</dbReference>
<comment type="catalytic activity">
    <reaction evidence="16">
        <text>alpha-D-glucosamine 1-phosphate + acetyl-CoA = N-acetyl-alpha-D-glucosamine 1-phosphate + CoA + H(+)</text>
        <dbReference type="Rhea" id="RHEA:13725"/>
        <dbReference type="ChEBI" id="CHEBI:15378"/>
        <dbReference type="ChEBI" id="CHEBI:57287"/>
        <dbReference type="ChEBI" id="CHEBI:57288"/>
        <dbReference type="ChEBI" id="CHEBI:57776"/>
        <dbReference type="ChEBI" id="CHEBI:58516"/>
        <dbReference type="EC" id="2.3.1.157"/>
    </reaction>
</comment>
<keyword evidence="13" id="KW-0511">Multifunctional enzyme</keyword>
<dbReference type="CDD" id="cd02540">
    <property type="entry name" value="GT2_GlmU_N_bac"/>
    <property type="match status" value="1"/>
</dbReference>
<keyword evidence="12" id="KW-0573">Peptidoglycan synthesis</keyword>
<accession>A0A0F9TNX9</accession>
<dbReference type="AlphaFoldDB" id="A0A0F9TNX9"/>
<dbReference type="GO" id="GO:0009252">
    <property type="term" value="P:peptidoglycan biosynthetic process"/>
    <property type="evidence" value="ECO:0007669"/>
    <property type="project" value="UniProtKB-KW"/>
</dbReference>
<dbReference type="HAMAP" id="MF_01631">
    <property type="entry name" value="GlmU"/>
    <property type="match status" value="1"/>
</dbReference>
<evidence type="ECO:0000256" key="7">
    <source>
        <dbReference type="ARBA" id="ARBA00022695"/>
    </source>
</evidence>
<comment type="similarity">
    <text evidence="3">In the C-terminal section; belongs to the transferase hexapeptide repeat family.</text>
</comment>
<dbReference type="GO" id="GO:0006048">
    <property type="term" value="P:UDP-N-acetylglucosamine biosynthetic process"/>
    <property type="evidence" value="ECO:0007669"/>
    <property type="project" value="InterPro"/>
</dbReference>
<evidence type="ECO:0000259" key="19">
    <source>
        <dbReference type="Pfam" id="PF25087"/>
    </source>
</evidence>
<sequence>MNLDVVILAAGQGTRMRSNLPKVLHAVAGKPMLAHVLDSARALSPRQIHVVIGHGAESVRAILAADDVNWVVQEQQLGTGHAVAQVLPHTEGADQLLVLYADVPLLRLASLQRLTSLAGADKLGLLTVDMSDPSGYGRIVRDAADRVQAIVEQKDASPQQLLIHESNTGIMALPGAKARAWLTSLSSDNAQGEYYLTDVVAMAVAESLPVVVAQPDDELEVMGANNRQQLAVLERAWQQREAERLMAAGVTLIDPSRLDVRGEITVGRDIEIDVNVVLQGRVVIEDNVRIEANVVIRDAHIAAGSVIKAFSHIEGAQVGQACEVGPYARLRQGTCLHDGSKVGNFVETKNTTLGAGSKINHLSYVGDAEVGRGVNIGAGTITCNYDGVNKFVTRIEDGVFVGSNSALVAPVTLGEGSTIAAGSTITADVPADNLAFGRARQTLRADWKSSKPS</sequence>
<dbReference type="InterPro" id="IPR029044">
    <property type="entry name" value="Nucleotide-diphossugar_trans"/>
</dbReference>
<dbReference type="NCBIfam" id="TIGR01173">
    <property type="entry name" value="glmU"/>
    <property type="match status" value="1"/>
</dbReference>
<keyword evidence="15" id="KW-0961">Cell wall biogenesis/degradation</keyword>
<dbReference type="Pfam" id="PF12804">
    <property type="entry name" value="NTP_transf_3"/>
    <property type="match status" value="1"/>
</dbReference>
<dbReference type="InterPro" id="IPR025877">
    <property type="entry name" value="MobA-like_NTP_Trfase"/>
</dbReference>
<dbReference type="EMBL" id="LAZR01000221">
    <property type="protein sequence ID" value="KKN81034.1"/>
    <property type="molecule type" value="Genomic_DNA"/>
</dbReference>
<comment type="subcellular location">
    <subcellularLocation>
        <location evidence="2">Cytoplasm</location>
    </subcellularLocation>
</comment>
<keyword evidence="14" id="KW-0012">Acyltransferase</keyword>
<comment type="cofactor">
    <cofactor evidence="1">
        <name>Mg(2+)</name>
        <dbReference type="ChEBI" id="CHEBI:18420"/>
    </cofactor>
</comment>
<dbReference type="InterPro" id="IPR018357">
    <property type="entry name" value="Hexapep_transf_CS"/>
</dbReference>
<feature type="domain" description="MobA-like NTP transferase" evidence="18">
    <location>
        <begin position="5"/>
        <end position="121"/>
    </location>
</feature>
<keyword evidence="6" id="KW-0808">Transferase</keyword>
<evidence type="ECO:0000256" key="1">
    <source>
        <dbReference type="ARBA" id="ARBA00001946"/>
    </source>
</evidence>
<dbReference type="Pfam" id="PF14602">
    <property type="entry name" value="Hexapep_2"/>
    <property type="match status" value="1"/>
</dbReference>
<dbReference type="Gene3D" id="3.90.550.10">
    <property type="entry name" value="Spore Coat Polysaccharide Biosynthesis Protein SpsA, Chain A"/>
    <property type="match status" value="1"/>
</dbReference>
<keyword evidence="5" id="KW-0963">Cytoplasm</keyword>
<dbReference type="SUPFAM" id="SSF51161">
    <property type="entry name" value="Trimeric LpxA-like enzymes"/>
    <property type="match status" value="1"/>
</dbReference>
<organism evidence="20">
    <name type="scientific">marine sediment metagenome</name>
    <dbReference type="NCBI Taxonomy" id="412755"/>
    <lineage>
        <taxon>unclassified sequences</taxon>
        <taxon>metagenomes</taxon>
        <taxon>ecological metagenomes</taxon>
    </lineage>
</organism>
<dbReference type="GO" id="GO:0005737">
    <property type="term" value="C:cytoplasm"/>
    <property type="evidence" value="ECO:0007669"/>
    <property type="project" value="UniProtKB-SubCell"/>
</dbReference>
<evidence type="ECO:0000256" key="16">
    <source>
        <dbReference type="ARBA" id="ARBA00048247"/>
    </source>
</evidence>
<keyword evidence="7" id="KW-0548">Nucleotidyltransferase</keyword>
<keyword evidence="10" id="KW-0460">Magnesium</keyword>
<name>A0A0F9TNX9_9ZZZZ</name>
<dbReference type="Gene3D" id="2.160.10.10">
    <property type="entry name" value="Hexapeptide repeat proteins"/>
    <property type="match status" value="1"/>
</dbReference>
<dbReference type="InterPro" id="IPR005882">
    <property type="entry name" value="Bifunctional_GlmU"/>
</dbReference>
<dbReference type="InterPro" id="IPR050065">
    <property type="entry name" value="GlmU-like"/>
</dbReference>
<gene>
    <name evidence="20" type="ORF">LCGC14_0324050</name>
</gene>
<dbReference type="InterPro" id="IPR001451">
    <property type="entry name" value="Hexapep"/>
</dbReference>
<evidence type="ECO:0000256" key="3">
    <source>
        <dbReference type="ARBA" id="ARBA00007707"/>
    </source>
</evidence>
<evidence type="ECO:0000256" key="11">
    <source>
        <dbReference type="ARBA" id="ARBA00022960"/>
    </source>
</evidence>
<comment type="similarity">
    <text evidence="4">In the N-terminal section; belongs to the N-acetylglucosamine-1-phosphate uridyltransferase family.</text>
</comment>
<evidence type="ECO:0000259" key="18">
    <source>
        <dbReference type="Pfam" id="PF12804"/>
    </source>
</evidence>
<dbReference type="SUPFAM" id="SSF53448">
    <property type="entry name" value="Nucleotide-diphospho-sugar transferases"/>
    <property type="match status" value="1"/>
</dbReference>
<evidence type="ECO:0000256" key="4">
    <source>
        <dbReference type="ARBA" id="ARBA00007947"/>
    </source>
</evidence>
<comment type="catalytic activity">
    <reaction evidence="17">
        <text>N-acetyl-alpha-D-glucosamine 1-phosphate + UTP + H(+) = UDP-N-acetyl-alpha-D-glucosamine + diphosphate</text>
        <dbReference type="Rhea" id="RHEA:13509"/>
        <dbReference type="ChEBI" id="CHEBI:15378"/>
        <dbReference type="ChEBI" id="CHEBI:33019"/>
        <dbReference type="ChEBI" id="CHEBI:46398"/>
        <dbReference type="ChEBI" id="CHEBI:57705"/>
        <dbReference type="ChEBI" id="CHEBI:57776"/>
        <dbReference type="EC" id="2.7.7.23"/>
    </reaction>
</comment>
<evidence type="ECO:0000313" key="20">
    <source>
        <dbReference type="EMBL" id="KKN81034.1"/>
    </source>
</evidence>
<evidence type="ECO:0000256" key="15">
    <source>
        <dbReference type="ARBA" id="ARBA00023316"/>
    </source>
</evidence>
<evidence type="ECO:0000256" key="8">
    <source>
        <dbReference type="ARBA" id="ARBA00022723"/>
    </source>
</evidence>
<dbReference type="CDD" id="cd03353">
    <property type="entry name" value="LbH_GlmU_C"/>
    <property type="match status" value="1"/>
</dbReference>
<proteinExistence type="inferred from homology"/>
<dbReference type="InterPro" id="IPR056729">
    <property type="entry name" value="GMPPB_C"/>
</dbReference>
<dbReference type="PANTHER" id="PTHR43584:SF3">
    <property type="entry name" value="BIFUNCTIONAL PROTEIN GLMU"/>
    <property type="match status" value="1"/>
</dbReference>
<dbReference type="GO" id="GO:0000902">
    <property type="term" value="P:cell morphogenesis"/>
    <property type="evidence" value="ECO:0007669"/>
    <property type="project" value="InterPro"/>
</dbReference>
<evidence type="ECO:0000256" key="9">
    <source>
        <dbReference type="ARBA" id="ARBA00022737"/>
    </source>
</evidence>
<evidence type="ECO:0000256" key="6">
    <source>
        <dbReference type="ARBA" id="ARBA00022679"/>
    </source>
</evidence>
<evidence type="ECO:0000256" key="17">
    <source>
        <dbReference type="ARBA" id="ARBA00048493"/>
    </source>
</evidence>
<keyword evidence="11" id="KW-0133">Cell shape</keyword>
<protein>
    <submittedName>
        <fullName evidence="20">Uncharacterized protein</fullName>
    </submittedName>
</protein>
<dbReference type="GO" id="GO:0000287">
    <property type="term" value="F:magnesium ion binding"/>
    <property type="evidence" value="ECO:0007669"/>
    <property type="project" value="InterPro"/>
</dbReference>
<keyword evidence="9" id="KW-0677">Repeat</keyword>
<evidence type="ECO:0000256" key="13">
    <source>
        <dbReference type="ARBA" id="ARBA00023268"/>
    </source>
</evidence>
<dbReference type="InterPro" id="IPR038009">
    <property type="entry name" value="GlmU_C_LbH"/>
</dbReference>
<dbReference type="Pfam" id="PF25087">
    <property type="entry name" value="GMPPB_C"/>
    <property type="match status" value="1"/>
</dbReference>
<reference evidence="20" key="1">
    <citation type="journal article" date="2015" name="Nature">
        <title>Complex archaea that bridge the gap between prokaryotes and eukaryotes.</title>
        <authorList>
            <person name="Spang A."/>
            <person name="Saw J.H."/>
            <person name="Jorgensen S.L."/>
            <person name="Zaremba-Niedzwiedzka K."/>
            <person name="Martijn J."/>
            <person name="Lind A.E."/>
            <person name="van Eijk R."/>
            <person name="Schleper C."/>
            <person name="Guy L."/>
            <person name="Ettema T.J."/>
        </authorList>
    </citation>
    <scope>NUCLEOTIDE SEQUENCE</scope>
</reference>
<dbReference type="PANTHER" id="PTHR43584">
    <property type="entry name" value="NUCLEOTIDYL TRANSFERASE"/>
    <property type="match status" value="1"/>
</dbReference>
<evidence type="ECO:0000256" key="2">
    <source>
        <dbReference type="ARBA" id="ARBA00004496"/>
    </source>
</evidence>
<evidence type="ECO:0000256" key="10">
    <source>
        <dbReference type="ARBA" id="ARBA00022842"/>
    </source>
</evidence>
<feature type="domain" description="Mannose-1-phosphate guanyltransferase C-terminal" evidence="19">
    <location>
        <begin position="261"/>
        <end position="338"/>
    </location>
</feature>
<dbReference type="GO" id="GO:0008360">
    <property type="term" value="P:regulation of cell shape"/>
    <property type="evidence" value="ECO:0007669"/>
    <property type="project" value="UniProtKB-KW"/>
</dbReference>
<dbReference type="GO" id="GO:0003977">
    <property type="term" value="F:UDP-N-acetylglucosamine diphosphorylase activity"/>
    <property type="evidence" value="ECO:0007669"/>
    <property type="project" value="UniProtKB-EC"/>
</dbReference>